<keyword evidence="5 11" id="KW-0418">Kinase</keyword>
<keyword evidence="3" id="KW-0808">Transferase</keyword>
<dbReference type="Gene3D" id="3.40.50.10330">
    <property type="entry name" value="Probable inorganic polyphosphate/atp-NAD kinase, domain 1"/>
    <property type="match status" value="1"/>
</dbReference>
<dbReference type="InterPro" id="IPR001206">
    <property type="entry name" value="Diacylglycerol_kinase_cat_dom"/>
</dbReference>
<dbReference type="Pfam" id="PF19279">
    <property type="entry name" value="YegS_C"/>
    <property type="match status" value="1"/>
</dbReference>
<keyword evidence="7" id="KW-0443">Lipid metabolism</keyword>
<evidence type="ECO:0000313" key="11">
    <source>
        <dbReference type="EMBL" id="PJI86632.1"/>
    </source>
</evidence>
<keyword evidence="6" id="KW-0067">ATP-binding</keyword>
<evidence type="ECO:0000256" key="9">
    <source>
        <dbReference type="SAM" id="MobiDB-lite"/>
    </source>
</evidence>
<dbReference type="OrthoDB" id="3171056at2"/>
<gene>
    <name evidence="11" type="ORF">CLV34_2552</name>
</gene>
<keyword evidence="8" id="KW-1208">Phospholipid metabolism</keyword>
<evidence type="ECO:0000256" key="1">
    <source>
        <dbReference type="ARBA" id="ARBA00001946"/>
    </source>
</evidence>
<feature type="domain" description="DAGKc" evidence="10">
    <location>
        <begin position="36"/>
        <end position="166"/>
    </location>
</feature>
<dbReference type="InterPro" id="IPR045540">
    <property type="entry name" value="YegS/DAGK_C"/>
</dbReference>
<comment type="similarity">
    <text evidence="2">Belongs to the diacylglycerol/lipid kinase family.</text>
</comment>
<keyword evidence="7" id="KW-0594">Phospholipid biosynthesis</keyword>
<evidence type="ECO:0000256" key="8">
    <source>
        <dbReference type="ARBA" id="ARBA00023264"/>
    </source>
</evidence>
<evidence type="ECO:0000256" key="2">
    <source>
        <dbReference type="ARBA" id="ARBA00005983"/>
    </source>
</evidence>
<keyword evidence="4" id="KW-0547">Nucleotide-binding</keyword>
<evidence type="ECO:0000256" key="5">
    <source>
        <dbReference type="ARBA" id="ARBA00022777"/>
    </source>
</evidence>
<evidence type="ECO:0000256" key="7">
    <source>
        <dbReference type="ARBA" id="ARBA00023209"/>
    </source>
</evidence>
<dbReference type="PROSITE" id="PS50146">
    <property type="entry name" value="DAGK"/>
    <property type="match status" value="1"/>
</dbReference>
<evidence type="ECO:0000256" key="3">
    <source>
        <dbReference type="ARBA" id="ARBA00022679"/>
    </source>
</evidence>
<dbReference type="Proteomes" id="UP000231586">
    <property type="component" value="Unassembled WGS sequence"/>
</dbReference>
<organism evidence="11 12">
    <name type="scientific">Luteimicrobium subarcticum</name>
    <dbReference type="NCBI Taxonomy" id="620910"/>
    <lineage>
        <taxon>Bacteria</taxon>
        <taxon>Bacillati</taxon>
        <taxon>Actinomycetota</taxon>
        <taxon>Actinomycetes</taxon>
        <taxon>Micrococcales</taxon>
        <taxon>Luteimicrobium</taxon>
    </lineage>
</organism>
<dbReference type="AlphaFoldDB" id="A0A2M8W6W4"/>
<sequence length="334" mass="35323">MPHDRAVPTTPPTPAPRQSVQDDDAVSRRRDLHVDAPPASVAVVLNPNRLSDPDALRSRIAERLSDAGWPEPVWLETTADDPGTGQARQAAEDGTEVVLVCGGDGTVRAAVEGLVGTGTALGILPGGTGNLLAGNLDIPTDLDDALDVALSGDRCRIDVGEVDGMSFVVMAGIGLDAAIMDDAPTRLKNAAGPVAYVVSALKHLFDDGLHVEVVVDDGEPLRRHARTVVVGNVGRLQGSLDLLPDAEPDSGVLEVAVLAPRTLWHWLRLLVGVALRRRHVREREVLRGSHVVVRAHRPERRQVDGDVIESSATLDVTVRPGALTVCVPCGCETS</sequence>
<dbReference type="Gene3D" id="2.60.200.40">
    <property type="match status" value="1"/>
</dbReference>
<dbReference type="InterPro" id="IPR016064">
    <property type="entry name" value="NAD/diacylglycerol_kinase_sf"/>
</dbReference>
<keyword evidence="7" id="KW-0444">Lipid biosynthesis</keyword>
<keyword evidence="12" id="KW-1185">Reference proteome</keyword>
<evidence type="ECO:0000256" key="4">
    <source>
        <dbReference type="ARBA" id="ARBA00022741"/>
    </source>
</evidence>
<feature type="region of interest" description="Disordered" evidence="9">
    <location>
        <begin position="1"/>
        <end position="28"/>
    </location>
</feature>
<dbReference type="EMBL" id="PGTZ01000010">
    <property type="protein sequence ID" value="PJI86632.1"/>
    <property type="molecule type" value="Genomic_DNA"/>
</dbReference>
<evidence type="ECO:0000256" key="6">
    <source>
        <dbReference type="ARBA" id="ARBA00022840"/>
    </source>
</evidence>
<dbReference type="InterPro" id="IPR017438">
    <property type="entry name" value="ATP-NAD_kinase_N"/>
</dbReference>
<comment type="caution">
    <text evidence="11">The sequence shown here is derived from an EMBL/GenBank/DDBJ whole genome shotgun (WGS) entry which is preliminary data.</text>
</comment>
<dbReference type="SUPFAM" id="SSF111331">
    <property type="entry name" value="NAD kinase/diacylglycerol kinase-like"/>
    <property type="match status" value="1"/>
</dbReference>
<dbReference type="GO" id="GO:0005524">
    <property type="term" value="F:ATP binding"/>
    <property type="evidence" value="ECO:0007669"/>
    <property type="project" value="UniProtKB-KW"/>
</dbReference>
<protein>
    <submittedName>
        <fullName evidence="11">YegS/Rv2252/BmrU family lipid kinase</fullName>
    </submittedName>
</protein>
<dbReference type="PANTHER" id="PTHR12358">
    <property type="entry name" value="SPHINGOSINE KINASE"/>
    <property type="match status" value="1"/>
</dbReference>
<comment type="cofactor">
    <cofactor evidence="1">
        <name>Mg(2+)</name>
        <dbReference type="ChEBI" id="CHEBI:18420"/>
    </cofactor>
</comment>
<reference evidence="11 12" key="1">
    <citation type="submission" date="2017-11" db="EMBL/GenBank/DDBJ databases">
        <title>Genomic Encyclopedia of Archaeal and Bacterial Type Strains, Phase II (KMG-II): From Individual Species to Whole Genera.</title>
        <authorList>
            <person name="Goeker M."/>
        </authorList>
    </citation>
    <scope>NUCLEOTIDE SEQUENCE [LARGE SCALE GENOMIC DNA]</scope>
    <source>
        <strain evidence="11 12">DSM 22413</strain>
    </source>
</reference>
<evidence type="ECO:0000259" key="10">
    <source>
        <dbReference type="PROSITE" id="PS50146"/>
    </source>
</evidence>
<proteinExistence type="inferred from homology"/>
<dbReference type="SMART" id="SM00046">
    <property type="entry name" value="DAGKc"/>
    <property type="match status" value="1"/>
</dbReference>
<evidence type="ECO:0000313" key="12">
    <source>
        <dbReference type="Proteomes" id="UP000231586"/>
    </source>
</evidence>
<dbReference type="PANTHER" id="PTHR12358:SF54">
    <property type="entry name" value="SPHINGOSINE KINASE RELATED PROTEIN"/>
    <property type="match status" value="1"/>
</dbReference>
<dbReference type="GO" id="GO:0008654">
    <property type="term" value="P:phospholipid biosynthetic process"/>
    <property type="evidence" value="ECO:0007669"/>
    <property type="project" value="UniProtKB-KW"/>
</dbReference>
<dbReference type="Pfam" id="PF00781">
    <property type="entry name" value="DAGK_cat"/>
    <property type="match status" value="1"/>
</dbReference>
<accession>A0A2M8W6W4</accession>
<name>A0A2M8W6W4_9MICO</name>
<dbReference type="InterPro" id="IPR050187">
    <property type="entry name" value="Lipid_Phosphate_FormReg"/>
</dbReference>
<dbReference type="GO" id="GO:0016301">
    <property type="term" value="F:kinase activity"/>
    <property type="evidence" value="ECO:0007669"/>
    <property type="project" value="UniProtKB-KW"/>
</dbReference>